<keyword evidence="3" id="KW-1185">Reference proteome</keyword>
<dbReference type="EMBL" id="GL832980">
    <property type="protein sequence ID" value="EGD77863.1"/>
    <property type="molecule type" value="Genomic_DNA"/>
</dbReference>
<evidence type="ECO:0000256" key="1">
    <source>
        <dbReference type="SAM" id="MobiDB-lite"/>
    </source>
</evidence>
<name>F2UL64_SALR5</name>
<evidence type="ECO:0000313" key="3">
    <source>
        <dbReference type="Proteomes" id="UP000007799"/>
    </source>
</evidence>
<dbReference type="AlphaFoldDB" id="F2UL64"/>
<accession>F2UL64</accession>
<feature type="region of interest" description="Disordered" evidence="1">
    <location>
        <begin position="109"/>
        <end position="148"/>
    </location>
</feature>
<sequence length="148" mass="16880">MDEANRKAWKKAIKELGRDPDCDDLDLTDAVIAAEEMLKDRSTREKDLRRLFRGKPVCMMCLKVNRRCVCADANLLQQLSMRPVPSRATPAERQRRALVRSCAEKLSRVVPNLQDDGKRKKKKEKSINASQHYDPSGVAGRTPSPNYR</sequence>
<reference evidence="2" key="1">
    <citation type="submission" date="2009-08" db="EMBL/GenBank/DDBJ databases">
        <title>Annotation of Salpingoeca rosetta.</title>
        <authorList>
            <consortium name="The Broad Institute Genome Sequencing Platform"/>
            <person name="Russ C."/>
            <person name="Cuomo C."/>
            <person name="Burger G."/>
            <person name="Gray M.W."/>
            <person name="Holland P.W.H."/>
            <person name="King N."/>
            <person name="Lang F.B.F."/>
            <person name="Roger A.J."/>
            <person name="Ruiz-Trillo I."/>
            <person name="Young S.K."/>
            <person name="Zeng Q."/>
            <person name="Gargeya S."/>
            <person name="Alvarado L."/>
            <person name="Berlin A."/>
            <person name="Chapman S.B."/>
            <person name="Chen Z."/>
            <person name="Freedman E."/>
            <person name="Gellesch M."/>
            <person name="Goldberg J."/>
            <person name="Griggs A."/>
            <person name="Gujja S."/>
            <person name="Heilman E."/>
            <person name="Heiman D."/>
            <person name="Howarth C."/>
            <person name="Mehta T."/>
            <person name="Neiman D."/>
            <person name="Pearson M."/>
            <person name="Roberts A."/>
            <person name="Saif S."/>
            <person name="Shea T."/>
            <person name="Shenoy N."/>
            <person name="Sisk P."/>
            <person name="Stolte C."/>
            <person name="Sykes S."/>
            <person name="White J."/>
            <person name="Yandava C."/>
            <person name="Haas B."/>
            <person name="Nusbaum C."/>
            <person name="Birren B."/>
        </authorList>
    </citation>
    <scope>NUCLEOTIDE SEQUENCE [LARGE SCALE GENOMIC DNA]</scope>
    <source>
        <strain evidence="2">ATCC 50818</strain>
    </source>
</reference>
<proteinExistence type="predicted"/>
<protein>
    <submittedName>
        <fullName evidence="2">Uncharacterized protein</fullName>
    </submittedName>
</protein>
<dbReference type="Proteomes" id="UP000007799">
    <property type="component" value="Unassembled WGS sequence"/>
</dbReference>
<dbReference type="KEGG" id="sre:PTSG_09497"/>
<gene>
    <name evidence="2" type="ORF">PTSG_09497</name>
</gene>
<dbReference type="GeneID" id="16070480"/>
<evidence type="ECO:0000313" key="2">
    <source>
        <dbReference type="EMBL" id="EGD77863.1"/>
    </source>
</evidence>
<dbReference type="InParanoid" id="F2UL64"/>
<dbReference type="RefSeq" id="XP_004989927.1">
    <property type="nucleotide sequence ID" value="XM_004989870.1"/>
</dbReference>
<organism evidence="3">
    <name type="scientific">Salpingoeca rosetta (strain ATCC 50818 / BSB-021)</name>
    <dbReference type="NCBI Taxonomy" id="946362"/>
    <lineage>
        <taxon>Eukaryota</taxon>
        <taxon>Choanoflagellata</taxon>
        <taxon>Craspedida</taxon>
        <taxon>Salpingoecidae</taxon>
        <taxon>Salpingoeca</taxon>
    </lineage>
</organism>